<evidence type="ECO:0000313" key="3">
    <source>
        <dbReference type="Proteomes" id="UP000028480"/>
    </source>
</evidence>
<dbReference type="EMBL" id="CBTB010000170">
    <property type="protein sequence ID" value="CDH33249.1"/>
    <property type="molecule type" value="Genomic_DNA"/>
</dbReference>
<gene>
    <name evidence="2" type="ORF">XBI1_2510014</name>
</gene>
<accession>A0A077QIB6</accession>
<dbReference type="Pfam" id="PF14534">
    <property type="entry name" value="DUF4440"/>
    <property type="match status" value="1"/>
</dbReference>
<comment type="caution">
    <text evidence="2">The sequence shown here is derived from an EMBL/GenBank/DDBJ whole genome shotgun (WGS) entry which is preliminary data.</text>
</comment>
<evidence type="ECO:0000313" key="2">
    <source>
        <dbReference type="EMBL" id="CDH33249.1"/>
    </source>
</evidence>
<dbReference type="InterPro" id="IPR032710">
    <property type="entry name" value="NTF2-like_dom_sf"/>
</dbReference>
<dbReference type="RefSeq" id="WP_051875348.1">
    <property type="nucleotide sequence ID" value="NZ_CAWLWA010000178.1"/>
</dbReference>
<dbReference type="InterPro" id="IPR027843">
    <property type="entry name" value="DUF4440"/>
</dbReference>
<feature type="domain" description="DUF4440" evidence="1">
    <location>
        <begin position="51"/>
        <end position="143"/>
    </location>
</feature>
<evidence type="ECO:0000259" key="1">
    <source>
        <dbReference type="Pfam" id="PF14534"/>
    </source>
</evidence>
<protein>
    <recommendedName>
        <fullName evidence="1">DUF4440 domain-containing protein</fullName>
    </recommendedName>
</protein>
<dbReference type="SUPFAM" id="SSF54427">
    <property type="entry name" value="NTF2-like"/>
    <property type="match status" value="1"/>
</dbReference>
<reference evidence="2" key="1">
    <citation type="submission" date="2013-07" db="EMBL/GenBank/DDBJ databases">
        <title>Sub-species coevolution in mutualistic symbiosis.</title>
        <authorList>
            <person name="Murfin K."/>
            <person name="Klassen J."/>
            <person name="Lee M."/>
            <person name="Forst S."/>
            <person name="Stock P."/>
            <person name="Goodrich-Blair H."/>
        </authorList>
    </citation>
    <scope>NUCLEOTIDE SEQUENCE [LARGE SCALE GENOMIC DNA]</scope>
    <source>
        <strain evidence="2">Intermedium</strain>
    </source>
</reference>
<dbReference type="Proteomes" id="UP000028480">
    <property type="component" value="Unassembled WGS sequence"/>
</dbReference>
<organism evidence="2 3">
    <name type="scientific">Xenorhabdus bovienii str. Intermedium</name>
    <dbReference type="NCBI Taxonomy" id="1379677"/>
    <lineage>
        <taxon>Bacteria</taxon>
        <taxon>Pseudomonadati</taxon>
        <taxon>Pseudomonadota</taxon>
        <taxon>Gammaproteobacteria</taxon>
        <taxon>Enterobacterales</taxon>
        <taxon>Morganellaceae</taxon>
        <taxon>Xenorhabdus</taxon>
    </lineage>
</organism>
<proteinExistence type="predicted"/>
<dbReference type="AlphaFoldDB" id="A0A077QIB6"/>
<name>A0A077QIB6_XENBV</name>
<sequence length="161" mass="18588">MFKIYLNNNKSIVKIILTYLSILGAVYASKKIQLFLNYSKISKSACIKKKNNIDWLNTILHDDFLEIAKSGYVYSKKVVIDELTTEFKMVLPIFSQDFNIKWLDKNIALITYQSYEINKSGHPFNKALRSSIWQLSVSGTWQLRFHQGTIMAAQPLSNITL</sequence>
<dbReference type="HOGENOM" id="CLU_1643050_0_0_6"/>
<dbReference type="Gene3D" id="3.10.450.50">
    <property type="match status" value="1"/>
</dbReference>